<organism evidence="2 3">
    <name type="scientific">Cohnella zeiphila</name>
    <dbReference type="NCBI Taxonomy" id="2761120"/>
    <lineage>
        <taxon>Bacteria</taxon>
        <taxon>Bacillati</taxon>
        <taxon>Bacillota</taxon>
        <taxon>Bacilli</taxon>
        <taxon>Bacillales</taxon>
        <taxon>Paenibacillaceae</taxon>
        <taxon>Cohnella</taxon>
    </lineage>
</organism>
<sequence>MGQTALLSPSDVLVIRRYVQTKFAPLPGAKQAEIVADAVRGALERRLPELPSDVKARVAGELIRRCLIREQREVGEGDVVDACADAGLGADIDPEPLARWLQQRAGGRWSREQLDSRLDRAGRRSLLPAVVPSPAEALPPAVMDGGAALPLAAIDAAPADAGAAKGFAAALGRRAAWMLLAATLAAGAGLALLPQAERQEAAVPGPAGRAPHSVPAAAEPDGPGMPQALRYADFDEAAVKTYLRGRDSMLANEPYFGAIVASARKYDVHPLLLFAIAGQEQGFVPKSKKEALRIANNPFNVFHSWQEYNTDIADTSEIAAKLIAKLGKSRPKGVEPFAWFNRTYAEDPAWSDGVRKLFDMLVSLPETTSK</sequence>
<feature type="region of interest" description="Disordered" evidence="1">
    <location>
        <begin position="202"/>
        <end position="222"/>
    </location>
</feature>
<keyword evidence="3" id="KW-1185">Reference proteome</keyword>
<protein>
    <submittedName>
        <fullName evidence="2">Glucosaminidase domain-containing protein</fullName>
    </submittedName>
</protein>
<evidence type="ECO:0000313" key="3">
    <source>
        <dbReference type="Proteomes" id="UP000564644"/>
    </source>
</evidence>
<comment type="caution">
    <text evidence="2">The sequence shown here is derived from an EMBL/GenBank/DDBJ whole genome shotgun (WGS) entry which is preliminary data.</text>
</comment>
<evidence type="ECO:0000313" key="2">
    <source>
        <dbReference type="EMBL" id="MBB6730318.1"/>
    </source>
</evidence>
<gene>
    <name evidence="2" type="ORF">H7C18_05345</name>
</gene>
<dbReference type="AlphaFoldDB" id="A0A7X0SHZ2"/>
<name>A0A7X0SHZ2_9BACL</name>
<dbReference type="RefSeq" id="WP_185127990.1">
    <property type="nucleotide sequence ID" value="NZ_JACJVO010000007.1"/>
</dbReference>
<reference evidence="2 3" key="1">
    <citation type="submission" date="2020-08" db="EMBL/GenBank/DDBJ databases">
        <title>Cohnella phylogeny.</title>
        <authorList>
            <person name="Dunlap C."/>
        </authorList>
    </citation>
    <scope>NUCLEOTIDE SEQUENCE [LARGE SCALE GENOMIC DNA]</scope>
    <source>
        <strain evidence="2 3">CBP 2801</strain>
    </source>
</reference>
<dbReference type="Proteomes" id="UP000564644">
    <property type="component" value="Unassembled WGS sequence"/>
</dbReference>
<evidence type="ECO:0000256" key="1">
    <source>
        <dbReference type="SAM" id="MobiDB-lite"/>
    </source>
</evidence>
<accession>A0A7X0SHZ2</accession>
<dbReference type="EMBL" id="JACJVO010000007">
    <property type="protein sequence ID" value="MBB6730318.1"/>
    <property type="molecule type" value="Genomic_DNA"/>
</dbReference>
<proteinExistence type="predicted"/>